<accession>A0AA35KFC7</accession>
<gene>
    <name evidence="2" type="ORF">PODLI_1B013485</name>
</gene>
<evidence type="ECO:0000313" key="2">
    <source>
        <dbReference type="EMBL" id="CAI5777090.1"/>
    </source>
</evidence>
<sequence>MHIYPQVPLSVSLKRATYIQKPNLHAASLVGGRIPFLHPLYPHPAQQKAEGLDEAELSFCLNLSAREICCHLSSPPKCSLKRWVTDTAGDIQQKPGVERPTHDQLDPEPSQLLAATGPN</sequence>
<dbReference type="AlphaFoldDB" id="A0AA35KFC7"/>
<reference evidence="2" key="1">
    <citation type="submission" date="2022-12" db="EMBL/GenBank/DDBJ databases">
        <authorList>
            <person name="Alioto T."/>
            <person name="Alioto T."/>
            <person name="Gomez Garrido J."/>
        </authorList>
    </citation>
    <scope>NUCLEOTIDE SEQUENCE</scope>
</reference>
<evidence type="ECO:0000313" key="3">
    <source>
        <dbReference type="Proteomes" id="UP001178461"/>
    </source>
</evidence>
<name>A0AA35KFC7_9SAUR</name>
<keyword evidence="3" id="KW-1185">Reference proteome</keyword>
<feature type="compositionally biased region" description="Basic and acidic residues" evidence="1">
    <location>
        <begin position="96"/>
        <end position="105"/>
    </location>
</feature>
<protein>
    <submittedName>
        <fullName evidence="2">Uncharacterized protein</fullName>
    </submittedName>
</protein>
<organism evidence="2 3">
    <name type="scientific">Podarcis lilfordi</name>
    <name type="common">Lilford's wall lizard</name>
    <dbReference type="NCBI Taxonomy" id="74358"/>
    <lineage>
        <taxon>Eukaryota</taxon>
        <taxon>Metazoa</taxon>
        <taxon>Chordata</taxon>
        <taxon>Craniata</taxon>
        <taxon>Vertebrata</taxon>
        <taxon>Euteleostomi</taxon>
        <taxon>Lepidosauria</taxon>
        <taxon>Squamata</taxon>
        <taxon>Bifurcata</taxon>
        <taxon>Unidentata</taxon>
        <taxon>Episquamata</taxon>
        <taxon>Laterata</taxon>
        <taxon>Lacertibaenia</taxon>
        <taxon>Lacertidae</taxon>
        <taxon>Podarcis</taxon>
    </lineage>
</organism>
<dbReference type="EMBL" id="OX395131">
    <property type="protein sequence ID" value="CAI5777090.1"/>
    <property type="molecule type" value="Genomic_DNA"/>
</dbReference>
<dbReference type="Proteomes" id="UP001178461">
    <property type="component" value="Chromosome 6"/>
</dbReference>
<evidence type="ECO:0000256" key="1">
    <source>
        <dbReference type="SAM" id="MobiDB-lite"/>
    </source>
</evidence>
<feature type="region of interest" description="Disordered" evidence="1">
    <location>
        <begin position="89"/>
        <end position="119"/>
    </location>
</feature>
<proteinExistence type="predicted"/>